<evidence type="ECO:0008006" key="3">
    <source>
        <dbReference type="Google" id="ProtNLM"/>
    </source>
</evidence>
<dbReference type="AlphaFoldDB" id="A0A1C0YTF8"/>
<comment type="caution">
    <text evidence="1">The sequence shown here is derived from an EMBL/GenBank/DDBJ whole genome shotgun (WGS) entry which is preliminary data.</text>
</comment>
<organism evidence="1 2">
    <name type="scientific">Caryophanon latum</name>
    <dbReference type="NCBI Taxonomy" id="33977"/>
    <lineage>
        <taxon>Bacteria</taxon>
        <taxon>Bacillati</taxon>
        <taxon>Bacillota</taxon>
        <taxon>Bacilli</taxon>
        <taxon>Bacillales</taxon>
        <taxon>Caryophanaceae</taxon>
        <taxon>Caryophanon</taxon>
    </lineage>
</organism>
<sequence>MFQVGQWILYRNVPGYVEKADEVGNRYLVRLPRVSKDAYWVPAKYIQSNEDVHLYSDDVQELMAVAVKSGDFHWYKELTEKNVTAKDE</sequence>
<reference evidence="1 2" key="1">
    <citation type="submission" date="2016-07" db="EMBL/GenBank/DDBJ databases">
        <title>Caryophanon latum genome sequencing.</title>
        <authorList>
            <person name="Verma A."/>
            <person name="Pal Y."/>
            <person name="Krishnamurthi S."/>
        </authorList>
    </citation>
    <scope>NUCLEOTIDE SEQUENCE [LARGE SCALE GENOMIC DNA]</scope>
    <source>
        <strain evidence="1 2">DSM 14151</strain>
    </source>
</reference>
<protein>
    <recommendedName>
        <fullName evidence="3">IDEAL domain-containing protein</fullName>
    </recommendedName>
</protein>
<dbReference type="Proteomes" id="UP000093482">
    <property type="component" value="Unassembled WGS sequence"/>
</dbReference>
<name>A0A1C0YTF8_9BACL</name>
<gene>
    <name evidence="1" type="ORF">A6K76_11360</name>
</gene>
<dbReference type="RefSeq" id="WP_066464705.1">
    <property type="nucleotide sequence ID" value="NZ_MATO01000037.1"/>
</dbReference>
<keyword evidence="2" id="KW-1185">Reference proteome</keyword>
<accession>A0A1C0YTF8</accession>
<evidence type="ECO:0000313" key="2">
    <source>
        <dbReference type="Proteomes" id="UP000093482"/>
    </source>
</evidence>
<dbReference type="EMBL" id="MATO01000037">
    <property type="protein sequence ID" value="OCS90456.1"/>
    <property type="molecule type" value="Genomic_DNA"/>
</dbReference>
<proteinExistence type="predicted"/>
<dbReference type="OrthoDB" id="2989403at2"/>
<evidence type="ECO:0000313" key="1">
    <source>
        <dbReference type="EMBL" id="OCS90456.1"/>
    </source>
</evidence>